<evidence type="ECO:0000313" key="1">
    <source>
        <dbReference type="EMBL" id="KIM32793.1"/>
    </source>
</evidence>
<dbReference type="OrthoDB" id="3146177at2759"/>
<dbReference type="EMBL" id="KN824279">
    <property type="protein sequence ID" value="KIM32793.1"/>
    <property type="molecule type" value="Genomic_DNA"/>
</dbReference>
<reference evidence="2" key="2">
    <citation type="submission" date="2015-01" db="EMBL/GenBank/DDBJ databases">
        <title>Evolutionary Origins and Diversification of the Mycorrhizal Mutualists.</title>
        <authorList>
            <consortium name="DOE Joint Genome Institute"/>
            <consortium name="Mycorrhizal Genomics Consortium"/>
            <person name="Kohler A."/>
            <person name="Kuo A."/>
            <person name="Nagy L.G."/>
            <person name="Floudas D."/>
            <person name="Copeland A."/>
            <person name="Barry K.W."/>
            <person name="Cichocki N."/>
            <person name="Veneault-Fourrey C."/>
            <person name="LaButti K."/>
            <person name="Lindquist E.A."/>
            <person name="Lipzen A."/>
            <person name="Lundell T."/>
            <person name="Morin E."/>
            <person name="Murat C."/>
            <person name="Riley R."/>
            <person name="Ohm R."/>
            <person name="Sun H."/>
            <person name="Tunlid A."/>
            <person name="Henrissat B."/>
            <person name="Grigoriev I.V."/>
            <person name="Hibbett D.S."/>
            <person name="Martin F."/>
        </authorList>
    </citation>
    <scope>NUCLEOTIDE SEQUENCE [LARGE SCALE GENOMIC DNA]</scope>
    <source>
        <strain evidence="2">MAFF 305830</strain>
    </source>
</reference>
<proteinExistence type="predicted"/>
<organism evidence="1 2">
    <name type="scientific">Serendipita vermifera MAFF 305830</name>
    <dbReference type="NCBI Taxonomy" id="933852"/>
    <lineage>
        <taxon>Eukaryota</taxon>
        <taxon>Fungi</taxon>
        <taxon>Dikarya</taxon>
        <taxon>Basidiomycota</taxon>
        <taxon>Agaricomycotina</taxon>
        <taxon>Agaricomycetes</taxon>
        <taxon>Sebacinales</taxon>
        <taxon>Serendipitaceae</taxon>
        <taxon>Serendipita</taxon>
    </lineage>
</organism>
<dbReference type="Proteomes" id="UP000054097">
    <property type="component" value="Unassembled WGS sequence"/>
</dbReference>
<gene>
    <name evidence="1" type="ORF">M408DRAFT_20142</name>
</gene>
<dbReference type="HOGENOM" id="CLU_1176029_0_0_1"/>
<name>A0A0C2X3K9_SERVB</name>
<sequence>MPHSPTNSRSSKGSPKRVADILMEPFDRWLSSFSVVQLRPFGQIPETESFSRRNSLEINNTVSLARVFVDLPITNQGRKARMEVISMEFDPPLEVGGMSFRIVVPAWWWGAQKLTPEDVRGALRGEIEARLQGRPPEEIFMRNYISELRTDIEECARTLPATLFAPLTEEDLEYAENEPLSVSHGDWLVTRHIISEKNAKMNFQRRDVSLDVSLPLTVLHQSPGAAQDWVLMQVCL</sequence>
<accession>A0A0C2X3K9</accession>
<reference evidence="1 2" key="1">
    <citation type="submission" date="2014-04" db="EMBL/GenBank/DDBJ databases">
        <authorList>
            <consortium name="DOE Joint Genome Institute"/>
            <person name="Kuo A."/>
            <person name="Zuccaro A."/>
            <person name="Kohler A."/>
            <person name="Nagy L.G."/>
            <person name="Floudas D."/>
            <person name="Copeland A."/>
            <person name="Barry K.W."/>
            <person name="Cichocki N."/>
            <person name="Veneault-Fourrey C."/>
            <person name="LaButti K."/>
            <person name="Lindquist E.A."/>
            <person name="Lipzen A."/>
            <person name="Lundell T."/>
            <person name="Morin E."/>
            <person name="Murat C."/>
            <person name="Sun H."/>
            <person name="Tunlid A."/>
            <person name="Henrissat B."/>
            <person name="Grigoriev I.V."/>
            <person name="Hibbett D.S."/>
            <person name="Martin F."/>
            <person name="Nordberg H.P."/>
            <person name="Cantor M.N."/>
            <person name="Hua S.X."/>
        </authorList>
    </citation>
    <scope>NUCLEOTIDE SEQUENCE [LARGE SCALE GENOMIC DNA]</scope>
    <source>
        <strain evidence="1 2">MAFF 305830</strain>
    </source>
</reference>
<protein>
    <submittedName>
        <fullName evidence="1">Uncharacterized protein</fullName>
    </submittedName>
</protein>
<evidence type="ECO:0000313" key="2">
    <source>
        <dbReference type="Proteomes" id="UP000054097"/>
    </source>
</evidence>
<keyword evidence="2" id="KW-1185">Reference proteome</keyword>
<dbReference type="AlphaFoldDB" id="A0A0C2X3K9"/>